<dbReference type="AlphaFoldDB" id="A2EZM2"/>
<dbReference type="Pfam" id="PF00069">
    <property type="entry name" value="Pkinase"/>
    <property type="match status" value="1"/>
</dbReference>
<dbReference type="STRING" id="5722.A2EZM2"/>
<dbReference type="GO" id="GO:0007165">
    <property type="term" value="P:signal transduction"/>
    <property type="evidence" value="ECO:0000318"/>
    <property type="project" value="GO_Central"/>
</dbReference>
<keyword evidence="3 4" id="KW-0067">ATP-binding</keyword>
<dbReference type="PROSITE" id="PS50011">
    <property type="entry name" value="PROTEIN_KINASE_DOM"/>
    <property type="match status" value="1"/>
</dbReference>
<proteinExistence type="inferred from homology"/>
<dbReference type="GO" id="GO:0005737">
    <property type="term" value="C:cytoplasm"/>
    <property type="evidence" value="ECO:0000318"/>
    <property type="project" value="GO_Central"/>
</dbReference>
<dbReference type="SMR" id="A2EZM2"/>
<dbReference type="SUPFAM" id="SSF56112">
    <property type="entry name" value="Protein kinase-like (PK-like)"/>
    <property type="match status" value="1"/>
</dbReference>
<dbReference type="InterPro" id="IPR050235">
    <property type="entry name" value="CK1_Ser-Thr_kinase"/>
</dbReference>
<protein>
    <recommendedName>
        <fullName evidence="1">non-specific serine/threonine protein kinase</fullName>
        <ecNumber evidence="1">2.7.11.1</ecNumber>
    </recommendedName>
</protein>
<comment type="similarity">
    <text evidence="5">Belongs to the protein kinase superfamily.</text>
</comment>
<keyword evidence="5" id="KW-0723">Serine/threonine-protein kinase</keyword>
<sequence length="338" mass="38718">MCALNENTRANRIVLDPMTMVDNYQIINLLGQGGYGDVYKAKNLNDGKYYALKTEYLDAPKKAIDKEITFIKSLNSPYFPKIYANGQSSNFKYAVMDLFGKSISDYKKSLFSKTITGPILIHIGIEMIKAIRAFHKEGYIHRDIKPSNFLFSKNKECPIALIDFGLARKFIDPETNQPIPPAEKPHFGGTKKYVSIRLHEHKDSSFADDLASWFYTMVECWRGRLPWANIRDKDDVGERKKSISPGDLCSSMPTPFRDLYSYIFSLEYYDVPDYDKIISTLEGILNTNYSSAQVNLHELYFRIHKDDQPEADANQPEIIMPEKPMPEPEKTNGCCLLI</sequence>
<dbReference type="PROSITE" id="PS00108">
    <property type="entry name" value="PROTEIN_KINASE_ST"/>
    <property type="match status" value="1"/>
</dbReference>
<dbReference type="eggNOG" id="KOG1164">
    <property type="taxonomic scope" value="Eukaryota"/>
</dbReference>
<dbReference type="InterPro" id="IPR011009">
    <property type="entry name" value="Kinase-like_dom_sf"/>
</dbReference>
<evidence type="ECO:0000256" key="2">
    <source>
        <dbReference type="ARBA" id="ARBA00022741"/>
    </source>
</evidence>
<dbReference type="RefSeq" id="XP_001330448.1">
    <property type="nucleotide sequence ID" value="XM_001330413.1"/>
</dbReference>
<evidence type="ECO:0000313" key="8">
    <source>
        <dbReference type="Proteomes" id="UP000001542"/>
    </source>
</evidence>
<dbReference type="OrthoDB" id="5979581at2759"/>
<evidence type="ECO:0000256" key="5">
    <source>
        <dbReference type="RuleBase" id="RU000304"/>
    </source>
</evidence>
<evidence type="ECO:0000313" key="7">
    <source>
        <dbReference type="EMBL" id="EAY01930.1"/>
    </source>
</evidence>
<dbReference type="EC" id="2.7.11.1" evidence="1"/>
<reference evidence="7" key="2">
    <citation type="journal article" date="2007" name="Science">
        <title>Draft genome sequence of the sexually transmitted pathogen Trichomonas vaginalis.</title>
        <authorList>
            <person name="Carlton J.M."/>
            <person name="Hirt R.P."/>
            <person name="Silva J.C."/>
            <person name="Delcher A.L."/>
            <person name="Schatz M."/>
            <person name="Zhao Q."/>
            <person name="Wortman J.R."/>
            <person name="Bidwell S.L."/>
            <person name="Alsmark U.C.M."/>
            <person name="Besteiro S."/>
            <person name="Sicheritz-Ponten T."/>
            <person name="Noel C.J."/>
            <person name="Dacks J.B."/>
            <person name="Foster P.G."/>
            <person name="Simillion C."/>
            <person name="Van de Peer Y."/>
            <person name="Miranda-Saavedra D."/>
            <person name="Barton G.J."/>
            <person name="Westrop G.D."/>
            <person name="Mueller S."/>
            <person name="Dessi D."/>
            <person name="Fiori P.L."/>
            <person name="Ren Q."/>
            <person name="Paulsen I."/>
            <person name="Zhang H."/>
            <person name="Bastida-Corcuera F.D."/>
            <person name="Simoes-Barbosa A."/>
            <person name="Brown M.T."/>
            <person name="Hayes R.D."/>
            <person name="Mukherjee M."/>
            <person name="Okumura C.Y."/>
            <person name="Schneider R."/>
            <person name="Smith A.J."/>
            <person name="Vanacova S."/>
            <person name="Villalvazo M."/>
            <person name="Haas B.J."/>
            <person name="Pertea M."/>
            <person name="Feldblyum T.V."/>
            <person name="Utterback T.R."/>
            <person name="Shu C.L."/>
            <person name="Osoegawa K."/>
            <person name="de Jong P.J."/>
            <person name="Hrdy I."/>
            <person name="Horvathova L."/>
            <person name="Zubacova Z."/>
            <person name="Dolezal P."/>
            <person name="Malik S.B."/>
            <person name="Logsdon J.M. Jr."/>
            <person name="Henze K."/>
            <person name="Gupta A."/>
            <person name="Wang C.C."/>
            <person name="Dunne R.L."/>
            <person name="Upcroft J.A."/>
            <person name="Upcroft P."/>
            <person name="White O."/>
            <person name="Salzberg S.L."/>
            <person name="Tang P."/>
            <person name="Chiu C.-H."/>
            <person name="Lee Y.-S."/>
            <person name="Embley T.M."/>
            <person name="Coombs G.H."/>
            <person name="Mottram J.C."/>
            <person name="Tachezy J."/>
            <person name="Fraser-Liggett C.M."/>
            <person name="Johnson P.J."/>
        </authorList>
    </citation>
    <scope>NUCLEOTIDE SEQUENCE [LARGE SCALE GENOMIC DNA]</scope>
    <source>
        <strain evidence="7">G3</strain>
    </source>
</reference>
<dbReference type="InterPro" id="IPR017441">
    <property type="entry name" value="Protein_kinase_ATP_BS"/>
</dbReference>
<dbReference type="VEuPathDB" id="TrichDB:TVAG_068970"/>
<dbReference type="GO" id="GO:0005524">
    <property type="term" value="F:ATP binding"/>
    <property type="evidence" value="ECO:0007669"/>
    <property type="project" value="UniProtKB-UniRule"/>
</dbReference>
<accession>A2EZM2</accession>
<dbReference type="FunFam" id="1.10.510.10:FF:002906">
    <property type="entry name" value="CK1 family protein kinase"/>
    <property type="match status" value="1"/>
</dbReference>
<evidence type="ECO:0000259" key="6">
    <source>
        <dbReference type="PROSITE" id="PS50011"/>
    </source>
</evidence>
<dbReference type="InterPro" id="IPR000719">
    <property type="entry name" value="Prot_kinase_dom"/>
</dbReference>
<keyword evidence="7" id="KW-0808">Transferase</keyword>
<dbReference type="VEuPathDB" id="TrichDB:TVAGG3_0923570"/>
<dbReference type="EMBL" id="DS113553">
    <property type="protein sequence ID" value="EAY01930.1"/>
    <property type="molecule type" value="Genomic_DNA"/>
</dbReference>
<keyword evidence="7" id="KW-0418">Kinase</keyword>
<dbReference type="KEGG" id="tva:4759759"/>
<dbReference type="Proteomes" id="UP000001542">
    <property type="component" value="Unassembled WGS sequence"/>
</dbReference>
<dbReference type="PROSITE" id="PS00107">
    <property type="entry name" value="PROTEIN_KINASE_ATP"/>
    <property type="match status" value="1"/>
</dbReference>
<evidence type="ECO:0000256" key="3">
    <source>
        <dbReference type="ARBA" id="ARBA00022840"/>
    </source>
</evidence>
<dbReference type="PANTHER" id="PTHR11909">
    <property type="entry name" value="CASEIN KINASE-RELATED"/>
    <property type="match status" value="1"/>
</dbReference>
<keyword evidence="2 4" id="KW-0547">Nucleotide-binding</keyword>
<gene>
    <name evidence="7" type="ORF">TVAG_068970</name>
</gene>
<dbReference type="OMA" id="FAMKCEL"/>
<evidence type="ECO:0000256" key="1">
    <source>
        <dbReference type="ARBA" id="ARBA00012513"/>
    </source>
</evidence>
<dbReference type="InterPro" id="IPR008271">
    <property type="entry name" value="Ser/Thr_kinase_AS"/>
</dbReference>
<dbReference type="GO" id="GO:0005634">
    <property type="term" value="C:nucleus"/>
    <property type="evidence" value="ECO:0000318"/>
    <property type="project" value="GO_Central"/>
</dbReference>
<keyword evidence="8" id="KW-1185">Reference proteome</keyword>
<dbReference type="GO" id="GO:0004674">
    <property type="term" value="F:protein serine/threonine kinase activity"/>
    <property type="evidence" value="ECO:0000318"/>
    <property type="project" value="GO_Central"/>
</dbReference>
<reference evidence="7" key="1">
    <citation type="submission" date="2006-10" db="EMBL/GenBank/DDBJ databases">
        <authorList>
            <person name="Amadeo P."/>
            <person name="Zhao Q."/>
            <person name="Wortman J."/>
            <person name="Fraser-Liggett C."/>
            <person name="Carlton J."/>
        </authorList>
    </citation>
    <scope>NUCLEOTIDE SEQUENCE</scope>
    <source>
        <strain evidence="7">G3</strain>
    </source>
</reference>
<organism evidence="7 8">
    <name type="scientific">Trichomonas vaginalis (strain ATCC PRA-98 / G3)</name>
    <dbReference type="NCBI Taxonomy" id="412133"/>
    <lineage>
        <taxon>Eukaryota</taxon>
        <taxon>Metamonada</taxon>
        <taxon>Parabasalia</taxon>
        <taxon>Trichomonadida</taxon>
        <taxon>Trichomonadidae</taxon>
        <taxon>Trichomonas</taxon>
    </lineage>
</organism>
<feature type="domain" description="Protein kinase" evidence="6">
    <location>
        <begin position="24"/>
        <end position="285"/>
    </location>
</feature>
<name>A2EZM2_TRIV3</name>
<dbReference type="InParanoid" id="A2EZM2"/>
<evidence type="ECO:0000256" key="4">
    <source>
        <dbReference type="PROSITE-ProRule" id="PRU10141"/>
    </source>
</evidence>
<dbReference type="Gene3D" id="1.10.510.10">
    <property type="entry name" value="Transferase(Phosphotransferase) domain 1"/>
    <property type="match status" value="1"/>
</dbReference>
<dbReference type="SMART" id="SM00220">
    <property type="entry name" value="S_TKc"/>
    <property type="match status" value="1"/>
</dbReference>
<feature type="binding site" evidence="4">
    <location>
        <position position="62"/>
    </location>
    <ligand>
        <name>ATP</name>
        <dbReference type="ChEBI" id="CHEBI:30616"/>
    </ligand>
</feature>